<keyword evidence="5" id="KW-0344">Guanine-nucleotide releasing factor</keyword>
<dbReference type="Gene3D" id="1.10.1000.11">
    <property type="entry name" value="Arf Nucleotide-binding Site Opener,domain 2"/>
    <property type="match status" value="1"/>
</dbReference>
<dbReference type="PROSITE" id="PS50190">
    <property type="entry name" value="SEC7"/>
    <property type="match status" value="1"/>
</dbReference>
<gene>
    <name evidence="10" type="ORF">OSB04_032209</name>
</gene>
<feature type="compositionally biased region" description="Polar residues" evidence="8">
    <location>
        <begin position="563"/>
        <end position="580"/>
    </location>
</feature>
<evidence type="ECO:0000256" key="2">
    <source>
        <dbReference type="ARBA" id="ARBA00004514"/>
    </source>
</evidence>
<dbReference type="InterPro" id="IPR032691">
    <property type="entry name" value="Mon2/Sec7/BIG1-like_HUS"/>
</dbReference>
<protein>
    <recommendedName>
        <fullName evidence="9">SEC7 domain-containing protein</fullName>
    </recommendedName>
</protein>
<dbReference type="InterPro" id="IPR015403">
    <property type="entry name" value="Mon2/Sec7/BIG1-like_HDS"/>
</dbReference>
<dbReference type="Pfam" id="PF09324">
    <property type="entry name" value="Sec7-like_HDS"/>
    <property type="match status" value="1"/>
</dbReference>
<feature type="compositionally biased region" description="Polar residues" evidence="8">
    <location>
        <begin position="293"/>
        <end position="302"/>
    </location>
</feature>
<keyword evidence="4" id="KW-0963">Cytoplasm</keyword>
<dbReference type="InterPro" id="IPR032817">
    <property type="entry name" value="Mon2_C"/>
</dbReference>
<evidence type="ECO:0000256" key="6">
    <source>
        <dbReference type="ARBA" id="ARBA00022927"/>
    </source>
</evidence>
<dbReference type="GO" id="GO:0005829">
    <property type="term" value="C:cytosol"/>
    <property type="evidence" value="ECO:0007669"/>
    <property type="project" value="UniProtKB-SubCell"/>
</dbReference>
<dbReference type="PANTHER" id="PTHR10663">
    <property type="entry name" value="GUANYL-NUCLEOTIDE EXCHANGE FACTOR"/>
    <property type="match status" value="1"/>
</dbReference>
<feature type="region of interest" description="Disordered" evidence="8">
    <location>
        <begin position="282"/>
        <end position="307"/>
    </location>
</feature>
<dbReference type="Pfam" id="PF12783">
    <property type="entry name" value="Sec7-like_HUS"/>
    <property type="match status" value="1"/>
</dbReference>
<feature type="region of interest" description="Disordered" evidence="8">
    <location>
        <begin position="554"/>
        <end position="601"/>
    </location>
</feature>
<dbReference type="Pfam" id="PF16206">
    <property type="entry name" value="Mon2_C"/>
    <property type="match status" value="1"/>
</dbReference>
<evidence type="ECO:0000256" key="1">
    <source>
        <dbReference type="ARBA" id="ARBA00004287"/>
    </source>
</evidence>
<dbReference type="GO" id="GO:0005085">
    <property type="term" value="F:guanyl-nucleotide exchange factor activity"/>
    <property type="evidence" value="ECO:0007669"/>
    <property type="project" value="UniProtKB-KW"/>
</dbReference>
<dbReference type="InterPro" id="IPR023394">
    <property type="entry name" value="Sec7_C_sf"/>
</dbReference>
<dbReference type="Gene3D" id="1.10.220.20">
    <property type="match status" value="1"/>
</dbReference>
<keyword evidence="11" id="KW-1185">Reference proteome</keyword>
<evidence type="ECO:0000256" key="4">
    <source>
        <dbReference type="ARBA" id="ARBA00022490"/>
    </source>
</evidence>
<dbReference type="FunFam" id="1.10.220.20:FF:000002">
    <property type="entry name" value="Brefeldin A-inhibited guanine nucleotide-exchange protein 1"/>
    <property type="match status" value="1"/>
</dbReference>
<dbReference type="GO" id="GO:0032012">
    <property type="term" value="P:regulation of ARF protein signal transduction"/>
    <property type="evidence" value="ECO:0007669"/>
    <property type="project" value="InterPro"/>
</dbReference>
<evidence type="ECO:0000313" key="10">
    <source>
        <dbReference type="EMBL" id="KAJ9539476.1"/>
    </source>
</evidence>
<dbReference type="CDD" id="cd00171">
    <property type="entry name" value="Sec7"/>
    <property type="match status" value="1"/>
</dbReference>
<dbReference type="Pfam" id="PF01369">
    <property type="entry name" value="Sec7"/>
    <property type="match status" value="1"/>
</dbReference>
<dbReference type="PANTHER" id="PTHR10663:SF366">
    <property type="entry name" value="SEC7 DOMAIN-CONTAINING PROTEIN-RELATED"/>
    <property type="match status" value="1"/>
</dbReference>
<evidence type="ECO:0000256" key="5">
    <source>
        <dbReference type="ARBA" id="ARBA00022658"/>
    </source>
</evidence>
<dbReference type="EMBL" id="JARYMX010000008">
    <property type="protein sequence ID" value="KAJ9539476.1"/>
    <property type="molecule type" value="Genomic_DNA"/>
</dbReference>
<dbReference type="InterPro" id="IPR016024">
    <property type="entry name" value="ARM-type_fold"/>
</dbReference>
<feature type="region of interest" description="Disordered" evidence="8">
    <location>
        <begin position="1346"/>
        <end position="1368"/>
    </location>
</feature>
<evidence type="ECO:0000256" key="8">
    <source>
        <dbReference type="SAM" id="MobiDB-lite"/>
    </source>
</evidence>
<keyword evidence="6" id="KW-0653">Protein transport</keyword>
<dbReference type="Proteomes" id="UP001172457">
    <property type="component" value="Chromosome 8"/>
</dbReference>
<organism evidence="10 11">
    <name type="scientific">Centaurea solstitialis</name>
    <name type="common">yellow star-thistle</name>
    <dbReference type="NCBI Taxonomy" id="347529"/>
    <lineage>
        <taxon>Eukaryota</taxon>
        <taxon>Viridiplantae</taxon>
        <taxon>Streptophyta</taxon>
        <taxon>Embryophyta</taxon>
        <taxon>Tracheophyta</taxon>
        <taxon>Spermatophyta</taxon>
        <taxon>Magnoliopsida</taxon>
        <taxon>eudicotyledons</taxon>
        <taxon>Gunneridae</taxon>
        <taxon>Pentapetalae</taxon>
        <taxon>asterids</taxon>
        <taxon>campanulids</taxon>
        <taxon>Asterales</taxon>
        <taxon>Asteraceae</taxon>
        <taxon>Carduoideae</taxon>
        <taxon>Cardueae</taxon>
        <taxon>Centaureinae</taxon>
        <taxon>Centaurea</taxon>
    </lineage>
</organism>
<dbReference type="FunFam" id="1.10.1000.11:FF:000002">
    <property type="entry name" value="Cytohesin 1"/>
    <property type="match status" value="1"/>
</dbReference>
<evidence type="ECO:0000313" key="11">
    <source>
        <dbReference type="Proteomes" id="UP001172457"/>
    </source>
</evidence>
<dbReference type="SUPFAM" id="SSF48425">
    <property type="entry name" value="Sec7 domain"/>
    <property type="match status" value="1"/>
</dbReference>
<dbReference type="InterPro" id="IPR032629">
    <property type="entry name" value="DCB_dom"/>
</dbReference>
<proteinExistence type="predicted"/>
<dbReference type="GO" id="GO:0015031">
    <property type="term" value="P:protein transport"/>
    <property type="evidence" value="ECO:0007669"/>
    <property type="project" value="UniProtKB-KW"/>
</dbReference>
<dbReference type="Pfam" id="PF20252">
    <property type="entry name" value="BIG2_C"/>
    <property type="match status" value="1"/>
</dbReference>
<dbReference type="GO" id="GO:0005802">
    <property type="term" value="C:trans-Golgi network"/>
    <property type="evidence" value="ECO:0007669"/>
    <property type="project" value="TreeGrafter"/>
</dbReference>
<comment type="subcellular location">
    <subcellularLocation>
        <location evidence="2">Cytoplasm</location>
        <location evidence="2">Cytosol</location>
    </subcellularLocation>
    <subcellularLocation>
        <location evidence="1">Membrane</location>
        <topology evidence="1">Peripheral membrane protein</topology>
        <orientation evidence="1">Cytoplasmic side</orientation>
    </subcellularLocation>
</comment>
<evidence type="ECO:0000256" key="3">
    <source>
        <dbReference type="ARBA" id="ARBA00022448"/>
    </source>
</evidence>
<dbReference type="Pfam" id="PF16213">
    <property type="entry name" value="DCB"/>
    <property type="match status" value="1"/>
</dbReference>
<comment type="caution">
    <text evidence="10">The sequence shown here is derived from an EMBL/GenBank/DDBJ whole genome shotgun (WGS) entry which is preliminary data.</text>
</comment>
<accession>A0AA38SP90</accession>
<keyword evidence="3" id="KW-0813">Transport</keyword>
<sequence>MASTEADSRRINTVLVPALEKIIKNSSWRKHSKLGNECKSLLERITSPEKPPPLSPTSPKSEENQSDVEAVSHSELPGVLHDSGSGEQTLAESELILSPFIKACSSGDLKIAEPALDCVQKLIAYGYLRGESDPTGGPEAKLLSTLIESVCKCCDLGDEGVELLLLKTILSAVTSVQLRIHGDSLLQIVRTSYDIYLSSKNVVNQTTAKASLVQMLVIVFRRMEADSSTVPVQPIVVAELMQPPEKGEDGDGSMTMFVQGFISKVMQEIDGVLNQGTPIGSNSGAHDGAFETRASTTESTNPADLLDSTDKDMLDAKYWEMSMYKTALEGRKGELADGEGERDDDLDVQIGNKLRRDAFLVFRALCKLSMKTPPKEALADPQLMRGKIVALELLKILLENAGAIFRTSERFLGAIRQYLCLSLLKNSASTLVIVFQLSCSIFFSLVSRFRAGLKAEIGVFFPMIVLRVLENVAQPNFQQKMIVLRFFERLCVDSKSWTVNGLLKTAQGVLPGVATTLLPPQDAALKHEAMKCLVAILKSMGDWMNKQLHIPDPHSEKNFDFVENNSEVGDSPLENGNANENEPVDGLDSHSEASTEVSDASTIEQRRAYKLELQEGISLFNRKPKKGIEFLIKVNKVGSSPEEIADFLKNASGLNKSLIGDYLGEREDLSLKVMHAYVDSFDFKGMDFDEAIRSFLRGFRLPGEAQKIDRIMEKFAERYCKCNPKAFISADTAYVLATPLYCSILMLIIPWLRTSICLTMQMSADDFIRNNRGIDDGKDLPAEYLRSLYARISKNEIKMKEDDLALQQRQSANSNRILGLDSILNIVVRKRGDENNTTDDLMQHMQEQFKEKAQKSEGNGKSGTEIHVNVNVEGTKMMPVEIIEARYMAACHVIIRSVYYAATDVFILRFMVEVCWAPMLAAFSVPLDQSDDEIVIAQCLEGFRYAVHVTAAMSMKTHRDAFVTSLAKFTCLHSPADIKQKNIEAIKAMVTIAYEDGNYLQEAWEHVLTCVSRFEHLHLLGEGAPPDATFFAVNQNESNKSQPKSNILPVLRKKGAGRIHQVAAAMRRGSYDSAGIGGNASASITSEQVNNLVSNLSMLEQVGEMNRIFTRSQKLNSEAIIDFVKALCKVSMEELRSTSDPRVFSLTKIVEIAHYNMNRIRLVWTSIWNVLSDFFVTIGCSENLSIAIFAMDSLRQLSMKFLEREELSNYNFQNDFMKPFVIVMRKSSAVEIRELIIRCVSQMVLSRVNNVKSGWKSMFMVFTAAASDDHKSIVLLAFEIIEKIVRDYFPYITETETTTFTDCVNCLIAFTNNRSDKDISLSAISFLRFCAAKLAEGDLGSSSIYKDKEASEKAPSPRQQGKDGNYERGGLPDKEDHLYFWFPLLAGLSELSFDPRPEIRTSALQVLFDTLRNYGGHFSLPLWERVFDSALFPIFDYVRHAYDPSGEGHLQQGADGDVDELDQDSWLYETCTLALQLVMDLFVNFYDTLNPLLGKVLLLLVSFIKRPHQSLAGIGIAAFVRLMSSAGEFFTDDKWLEVVLSLKGAANATLPNFSFVLDHDGADLKSEDVSTRQSNGASAESSMQDDDLEKSRVYAAISDAKCHAAVQLLLIQAITEIYNMYRPHLSANNTMVLFDTVHGVATHAHKINVHTTLRSKLQELGPMTQMQDPPLLRLENESYQICLTFIQNLALDKPPFYEQTKVESNLVALSQEVLKSYIEIALASEPSSGVHPRWSIPLGSGKKRELAARAPLIVVTLRAVCALGDSSFEKNLGGYFPLISGLIRCEHGSSDVQAALSEMLVSSVGPVLLRSC</sequence>
<evidence type="ECO:0000259" key="9">
    <source>
        <dbReference type="PROSITE" id="PS50190"/>
    </source>
</evidence>
<feature type="region of interest" description="Disordered" evidence="8">
    <location>
        <begin position="43"/>
        <end position="72"/>
    </location>
</feature>
<reference evidence="10" key="1">
    <citation type="submission" date="2023-03" db="EMBL/GenBank/DDBJ databases">
        <title>Chromosome-scale reference genome and RAD-based genetic map of yellow starthistle (Centaurea solstitialis) reveal putative structural variation and QTLs associated with invader traits.</title>
        <authorList>
            <person name="Reatini B."/>
            <person name="Cang F.A."/>
            <person name="Jiang Q."/>
            <person name="Mckibben M.T.W."/>
            <person name="Barker M.S."/>
            <person name="Rieseberg L.H."/>
            <person name="Dlugosch K.M."/>
        </authorList>
    </citation>
    <scope>NUCLEOTIDE SEQUENCE</scope>
    <source>
        <strain evidence="10">CAN-66</strain>
        <tissue evidence="10">Leaf</tissue>
    </source>
</reference>
<evidence type="ECO:0000256" key="7">
    <source>
        <dbReference type="ARBA" id="ARBA00023136"/>
    </source>
</evidence>
<feature type="domain" description="SEC7" evidence="9">
    <location>
        <begin position="602"/>
        <end position="795"/>
    </location>
</feature>
<name>A0AA38SP90_9ASTR</name>
<dbReference type="GO" id="GO:0016020">
    <property type="term" value="C:membrane"/>
    <property type="evidence" value="ECO:0007669"/>
    <property type="project" value="UniProtKB-SubCell"/>
</dbReference>
<dbReference type="SUPFAM" id="SSF48371">
    <property type="entry name" value="ARM repeat"/>
    <property type="match status" value="2"/>
</dbReference>
<dbReference type="SMART" id="SM00222">
    <property type="entry name" value="Sec7"/>
    <property type="match status" value="1"/>
</dbReference>
<keyword evidence="7" id="KW-0472">Membrane</keyword>
<dbReference type="InterPro" id="IPR035999">
    <property type="entry name" value="Sec7_dom_sf"/>
</dbReference>
<dbReference type="InterPro" id="IPR000904">
    <property type="entry name" value="Sec7_dom"/>
</dbReference>
<dbReference type="InterPro" id="IPR046455">
    <property type="entry name" value="Sec7/BIG1-like_C"/>
</dbReference>